<reference evidence="1 2" key="1">
    <citation type="submission" date="2019-06" db="EMBL/GenBank/DDBJ databases">
        <title>Sequencing the genomes of 1000 actinobacteria strains.</title>
        <authorList>
            <person name="Klenk H.-P."/>
        </authorList>
    </citation>
    <scope>NUCLEOTIDE SEQUENCE [LARGE SCALE GENOMIC DNA]</scope>
    <source>
        <strain evidence="1 2">DSM 18031</strain>
    </source>
</reference>
<evidence type="ECO:0000313" key="1">
    <source>
        <dbReference type="EMBL" id="TQM61314.1"/>
    </source>
</evidence>
<protein>
    <submittedName>
        <fullName evidence="1">Uncharacterized protein</fullName>
    </submittedName>
</protein>
<gene>
    <name evidence="1" type="ORF">FB466_2263</name>
</gene>
<organism evidence="1 2">
    <name type="scientific">Klugiella xanthotipulae</name>
    <dbReference type="NCBI Taxonomy" id="244735"/>
    <lineage>
        <taxon>Bacteria</taxon>
        <taxon>Bacillati</taxon>
        <taxon>Actinomycetota</taxon>
        <taxon>Actinomycetes</taxon>
        <taxon>Micrococcales</taxon>
        <taxon>Microbacteriaceae</taxon>
        <taxon>Klugiella</taxon>
    </lineage>
</organism>
<name>A0A543HSS7_9MICO</name>
<proteinExistence type="predicted"/>
<evidence type="ECO:0000313" key="2">
    <source>
        <dbReference type="Proteomes" id="UP000318331"/>
    </source>
</evidence>
<comment type="caution">
    <text evidence="1">The sequence shown here is derived from an EMBL/GenBank/DDBJ whole genome shotgun (WGS) entry which is preliminary data.</text>
</comment>
<accession>A0A543HSS7</accession>
<dbReference type="Proteomes" id="UP000318331">
    <property type="component" value="Unassembled WGS sequence"/>
</dbReference>
<sequence length="63" mass="6700">MSQVANLLLANGLMYAALLTERGVTYLQGSVPGRAELGDFAFNIGLDGFEEVDVPAVRREDAG</sequence>
<dbReference type="RefSeq" id="WP_141918447.1">
    <property type="nucleotide sequence ID" value="NZ_BAAAYS010000004.1"/>
</dbReference>
<dbReference type="EMBL" id="VFPN01000003">
    <property type="protein sequence ID" value="TQM61314.1"/>
    <property type="molecule type" value="Genomic_DNA"/>
</dbReference>
<dbReference type="AlphaFoldDB" id="A0A543HSS7"/>
<keyword evidence="2" id="KW-1185">Reference proteome</keyword>